<dbReference type="PANTHER" id="PTHR35532">
    <property type="entry name" value="SIMILAR TO POLYHYDROXYALKANOATE DEPOLYMERASE"/>
    <property type="match status" value="1"/>
</dbReference>
<evidence type="ECO:0000313" key="3">
    <source>
        <dbReference type="EMBL" id="EHO43022.1"/>
    </source>
</evidence>
<dbReference type="AlphaFoldDB" id="H1XWP6"/>
<dbReference type="HOGENOM" id="CLU_697631_0_0_0"/>
<keyword evidence="4" id="KW-1185">Reference proteome</keyword>
<name>H1XWP6_CALAY</name>
<dbReference type="InterPro" id="IPR002931">
    <property type="entry name" value="Transglutaminase-like"/>
</dbReference>
<dbReference type="EMBL" id="CM001402">
    <property type="protein sequence ID" value="EHO43022.1"/>
    <property type="molecule type" value="Genomic_DNA"/>
</dbReference>
<proteinExistence type="predicted"/>
<dbReference type="PaxDb" id="880073-Calab_3422"/>
<dbReference type="SMART" id="SM00460">
    <property type="entry name" value="TGc"/>
    <property type="match status" value="1"/>
</dbReference>
<gene>
    <name evidence="2" type="ORF">Cabys_2337</name>
    <name evidence="3" type="ORF">Calab_3422</name>
</gene>
<dbReference type="SUPFAM" id="SSF54001">
    <property type="entry name" value="Cysteine proteinases"/>
    <property type="match status" value="1"/>
</dbReference>
<dbReference type="Gene3D" id="3.10.620.30">
    <property type="match status" value="1"/>
</dbReference>
<dbReference type="RefSeq" id="WP_006930481.1">
    <property type="nucleotide sequence ID" value="NZ_CM001402.1"/>
</dbReference>
<dbReference type="InterPro" id="IPR038765">
    <property type="entry name" value="Papain-like_cys_pep_sf"/>
</dbReference>
<evidence type="ECO:0000313" key="4">
    <source>
        <dbReference type="Proteomes" id="UP000004671"/>
    </source>
</evidence>
<evidence type="ECO:0000259" key="1">
    <source>
        <dbReference type="SMART" id="SM00460"/>
    </source>
</evidence>
<dbReference type="KEGG" id="caby:Cabys_2337"/>
<evidence type="ECO:0000313" key="2">
    <source>
        <dbReference type="EMBL" id="APF19086.1"/>
    </source>
</evidence>
<dbReference type="Proteomes" id="UP000004671">
    <property type="component" value="Chromosome"/>
</dbReference>
<dbReference type="Pfam" id="PF01841">
    <property type="entry name" value="Transglut_core"/>
    <property type="match status" value="1"/>
</dbReference>
<sequence>MKTTKVYFVFILFLIGWSCNNDPLNRVPVAYLPAVQQALQRAGENQRALLEFLKACKGQEMEGAAFLLAYMPQRDLQSLSPEFLIENIKYAYQARKVAPWGDRLPDSIFFNYVLPYASIHERRDDWRKQFYERFLSLVKNASSPGEAAVILNEKIWDMLDVHYSTKRPKADQSPFESIEAGMASCTGLSILLVDACRAVSVPARFVSAPMWYDDSGNHSWVEIWDNGWHFIGAGEPGPLDETWFVDIAGHANKRDWKYRIYAVSYKKTALQFPDFFAPAVDYLYAIDVTDRYSRTPSQLQGQNVALRIKVLDRKSGQRLALPVRLFSGKTLIASGRSRGERSDLNDVLTFKAPPGAVLTVEVINNGKKITRQLKTGSEKIQQVILEVD</sequence>
<reference evidence="3 4" key="1">
    <citation type="submission" date="2011-09" db="EMBL/GenBank/DDBJ databases">
        <title>The permanent draft genome of Caldithrix abyssi DSM 13497.</title>
        <authorList>
            <consortium name="US DOE Joint Genome Institute (JGI-PGF)"/>
            <person name="Lucas S."/>
            <person name="Han J."/>
            <person name="Lapidus A."/>
            <person name="Bruce D."/>
            <person name="Goodwin L."/>
            <person name="Pitluck S."/>
            <person name="Peters L."/>
            <person name="Kyrpides N."/>
            <person name="Mavromatis K."/>
            <person name="Ivanova N."/>
            <person name="Mikhailova N."/>
            <person name="Chertkov O."/>
            <person name="Detter J.C."/>
            <person name="Tapia R."/>
            <person name="Han C."/>
            <person name="Land M."/>
            <person name="Hauser L."/>
            <person name="Markowitz V."/>
            <person name="Cheng J.-F."/>
            <person name="Hugenholtz P."/>
            <person name="Woyke T."/>
            <person name="Wu D."/>
            <person name="Spring S."/>
            <person name="Brambilla E."/>
            <person name="Klenk H.-P."/>
            <person name="Eisen J.A."/>
        </authorList>
    </citation>
    <scope>NUCLEOTIDE SEQUENCE [LARGE SCALE GENOMIC DNA]</scope>
    <source>
        <strain evidence="3 4">DSM 13497</strain>
    </source>
</reference>
<dbReference type="PANTHER" id="PTHR35532:SF5">
    <property type="entry name" value="CARBOHYDRATE-BINDING DOMAIN-CONTAINING PROTEIN"/>
    <property type="match status" value="1"/>
</dbReference>
<feature type="domain" description="Transglutaminase-like" evidence="1">
    <location>
        <begin position="177"/>
        <end position="235"/>
    </location>
</feature>
<dbReference type="eggNOG" id="COG1305">
    <property type="taxonomic scope" value="Bacteria"/>
</dbReference>
<reference evidence="2 5" key="2">
    <citation type="submission" date="2016-11" db="EMBL/GenBank/DDBJ databases">
        <title>Genomic analysis of Caldithrix abyssi and proposal of a novel bacterial phylum Caldithrichaeota.</title>
        <authorList>
            <person name="Kublanov I."/>
            <person name="Sigalova O."/>
            <person name="Gavrilov S."/>
            <person name="Lebedinsky A."/>
            <person name="Ivanova N."/>
            <person name="Daum C."/>
            <person name="Reddy T."/>
            <person name="Klenk H.P."/>
            <person name="Goker M."/>
            <person name="Reva O."/>
            <person name="Miroshnichenko M."/>
            <person name="Kyprides N."/>
            <person name="Woyke T."/>
            <person name="Gelfand M."/>
        </authorList>
    </citation>
    <scope>NUCLEOTIDE SEQUENCE [LARGE SCALE GENOMIC DNA]</scope>
    <source>
        <strain evidence="2 5">LF13</strain>
    </source>
</reference>
<organism evidence="3 4">
    <name type="scientific">Caldithrix abyssi DSM 13497</name>
    <dbReference type="NCBI Taxonomy" id="880073"/>
    <lineage>
        <taxon>Bacteria</taxon>
        <taxon>Pseudomonadati</taxon>
        <taxon>Calditrichota</taxon>
        <taxon>Calditrichia</taxon>
        <taxon>Calditrichales</taxon>
        <taxon>Calditrichaceae</taxon>
        <taxon>Caldithrix</taxon>
    </lineage>
</organism>
<dbReference type="EMBL" id="CP018099">
    <property type="protein sequence ID" value="APF19086.1"/>
    <property type="molecule type" value="Genomic_DNA"/>
</dbReference>
<dbReference type="InParanoid" id="H1XWP6"/>
<dbReference type="Proteomes" id="UP000183868">
    <property type="component" value="Chromosome"/>
</dbReference>
<dbReference type="STRING" id="880073.Cabys_2337"/>
<protein>
    <submittedName>
        <fullName evidence="3">Transglutaminase domain-containing protein</fullName>
    </submittedName>
    <submittedName>
        <fullName evidence="2">Transglutaminase-like superfamily protein</fullName>
    </submittedName>
</protein>
<evidence type="ECO:0000313" key="5">
    <source>
        <dbReference type="Proteomes" id="UP000183868"/>
    </source>
</evidence>
<accession>H1XWP6</accession>